<sequence length="348" mass="40496">MTGVVWLSYGVVAAFIVLVLIMLYVSIDTKNYQKRQQQIKRDVQEHTAACYRYFIEGDDDSCVIANTNEEFEAIEEIVESYIAYVEDEAILTRIYQYMDTYYSATYRRQLRGNDTTKRINALYQIMDFHIISLLPEVKEMLLKKHITLKECFIGLKIVATLEEESTYKFYVHHKSKLAANQVTMIVNCMTDDRIYDIVDHEHTDIEWLVAALKVMAKRQLAYSSLVVHELLHHDVQIVRDEALQVLSAIGTEKSLMDFEEYFYSEDVESRMLFAKLASQYKLEDVSAYLVVLAQDKSFLVRQAAIHAIAQYPKGQEMFERMLETIDDAYMHDSIHTYLKGGHEHVALD</sequence>
<name>A0A433RX22_9BACL</name>
<dbReference type="EMBL" id="JTFC01000010">
    <property type="protein sequence ID" value="RUS57840.1"/>
    <property type="molecule type" value="Genomic_DNA"/>
</dbReference>
<evidence type="ECO:0000256" key="1">
    <source>
        <dbReference type="SAM" id="Phobius"/>
    </source>
</evidence>
<dbReference type="InterPro" id="IPR016024">
    <property type="entry name" value="ARM-type_fold"/>
</dbReference>
<gene>
    <name evidence="2" type="ORF">QI30_03380</name>
</gene>
<keyword evidence="1" id="KW-0812">Transmembrane</keyword>
<keyword evidence="1" id="KW-0472">Membrane</keyword>
<keyword evidence="1" id="KW-1133">Transmembrane helix</keyword>
<proteinExistence type="predicted"/>
<organism evidence="2 3">
    <name type="scientific">Candidatus Kurthia intestinigallinarum</name>
    <dbReference type="NCBI Taxonomy" id="1562256"/>
    <lineage>
        <taxon>Bacteria</taxon>
        <taxon>Bacillati</taxon>
        <taxon>Bacillota</taxon>
        <taxon>Bacilli</taxon>
        <taxon>Bacillales</taxon>
        <taxon>Caryophanaceae</taxon>
        <taxon>Kurthia</taxon>
    </lineage>
</organism>
<dbReference type="OrthoDB" id="2112914at2"/>
<dbReference type="Proteomes" id="UP000288623">
    <property type="component" value="Unassembled WGS sequence"/>
</dbReference>
<evidence type="ECO:0000313" key="3">
    <source>
        <dbReference type="Proteomes" id="UP000288623"/>
    </source>
</evidence>
<feature type="transmembrane region" description="Helical" evidence="1">
    <location>
        <begin position="6"/>
        <end position="27"/>
    </location>
</feature>
<keyword evidence="3" id="KW-1185">Reference proteome</keyword>
<accession>A0A433RX22</accession>
<dbReference type="Gene3D" id="1.25.10.10">
    <property type="entry name" value="Leucine-rich Repeat Variant"/>
    <property type="match status" value="1"/>
</dbReference>
<reference evidence="2 3" key="1">
    <citation type="submission" date="2014-11" db="EMBL/GenBank/DDBJ databases">
        <title>Genome sequence and analysis of novel Kurthia sp.</title>
        <authorList>
            <person name="Lawson J.N."/>
            <person name="Gonzalez J.E."/>
            <person name="Rinauldi L."/>
            <person name="Xuan Z."/>
            <person name="Firman A."/>
            <person name="Shaddox L."/>
            <person name="Trudeau A."/>
            <person name="Shah S."/>
            <person name="Reiman D."/>
        </authorList>
    </citation>
    <scope>NUCLEOTIDE SEQUENCE [LARGE SCALE GENOMIC DNA]</scope>
    <source>
        <strain evidence="2 3">3B1D</strain>
    </source>
</reference>
<evidence type="ECO:0000313" key="2">
    <source>
        <dbReference type="EMBL" id="RUS57840.1"/>
    </source>
</evidence>
<evidence type="ECO:0008006" key="4">
    <source>
        <dbReference type="Google" id="ProtNLM"/>
    </source>
</evidence>
<dbReference type="SUPFAM" id="SSF48371">
    <property type="entry name" value="ARM repeat"/>
    <property type="match status" value="1"/>
</dbReference>
<dbReference type="InterPro" id="IPR011989">
    <property type="entry name" value="ARM-like"/>
</dbReference>
<protein>
    <recommendedName>
        <fullName evidence="4">HEAT repeat domain-containing protein</fullName>
    </recommendedName>
</protein>
<dbReference type="RefSeq" id="WP_126989550.1">
    <property type="nucleotide sequence ID" value="NZ_JTFC01000010.1"/>
</dbReference>
<comment type="caution">
    <text evidence="2">The sequence shown here is derived from an EMBL/GenBank/DDBJ whole genome shotgun (WGS) entry which is preliminary data.</text>
</comment>
<dbReference type="AlphaFoldDB" id="A0A433RX22"/>